<keyword evidence="1" id="KW-0678">Repressor</keyword>
<keyword evidence="2 3" id="KW-0238">DNA-binding</keyword>
<evidence type="ECO:0000313" key="5">
    <source>
        <dbReference type="EMBL" id="MBD8005680.1"/>
    </source>
</evidence>
<dbReference type="Proteomes" id="UP000648182">
    <property type="component" value="Unassembled WGS sequence"/>
</dbReference>
<dbReference type="SUPFAM" id="SSF46689">
    <property type="entry name" value="Homeodomain-like"/>
    <property type="match status" value="1"/>
</dbReference>
<dbReference type="InterPro" id="IPR050624">
    <property type="entry name" value="HTH-type_Tx_Regulator"/>
</dbReference>
<accession>A0ABR8VLN8</accession>
<dbReference type="PROSITE" id="PS50977">
    <property type="entry name" value="HTH_TETR_2"/>
    <property type="match status" value="1"/>
</dbReference>
<dbReference type="Gene3D" id="1.10.357.10">
    <property type="entry name" value="Tetracycline Repressor, domain 2"/>
    <property type="match status" value="1"/>
</dbReference>
<dbReference type="InterPro" id="IPR036271">
    <property type="entry name" value="Tet_transcr_reg_TetR-rel_C_sf"/>
</dbReference>
<evidence type="ECO:0000256" key="2">
    <source>
        <dbReference type="ARBA" id="ARBA00023125"/>
    </source>
</evidence>
<gene>
    <name evidence="5" type="ORF">H9631_11340</name>
</gene>
<dbReference type="Pfam" id="PF00440">
    <property type="entry name" value="TetR_N"/>
    <property type="match status" value="1"/>
</dbReference>
<name>A0ABR8VLN8_9BACI</name>
<dbReference type="PRINTS" id="PR00455">
    <property type="entry name" value="HTHTETR"/>
</dbReference>
<feature type="domain" description="HTH tetR-type" evidence="4">
    <location>
        <begin position="49"/>
        <end position="109"/>
    </location>
</feature>
<sequence>MLFQACFSLTILVYFCYICIDHFGLEVVFQNKIIKGVDEITETFQKVEEDKRNRIIKAALQEFADNGYEQASTNRIVKAAEIGKGMLFYYFKNKETLFQYLAKYSCDIIMDDYFSQIEPNPDFLERLRKAAKVKMKAYTEYPEVFNFMGNILLSGKHELPADINEKIEKLKQTGYALMYNNINTSLFRRDVDVNKAFQLIRWSIEGYENDLIGRLQGKKFSSVQFDPYWDEFYEYLDILRKLYYQ</sequence>
<dbReference type="PROSITE" id="PS01081">
    <property type="entry name" value="HTH_TETR_1"/>
    <property type="match status" value="1"/>
</dbReference>
<protein>
    <submittedName>
        <fullName evidence="5">TetR/AcrR family transcriptional regulator</fullName>
    </submittedName>
</protein>
<evidence type="ECO:0000256" key="1">
    <source>
        <dbReference type="ARBA" id="ARBA00022491"/>
    </source>
</evidence>
<reference evidence="5 6" key="1">
    <citation type="submission" date="2020-08" db="EMBL/GenBank/DDBJ databases">
        <title>A Genomic Blueprint of the Chicken Gut Microbiome.</title>
        <authorList>
            <person name="Gilroy R."/>
            <person name="Ravi A."/>
            <person name="Getino M."/>
            <person name="Pursley I."/>
            <person name="Horton D.L."/>
            <person name="Alikhan N.-F."/>
            <person name="Baker D."/>
            <person name="Gharbi K."/>
            <person name="Hall N."/>
            <person name="Watson M."/>
            <person name="Adriaenssens E.M."/>
            <person name="Foster-Nyarko E."/>
            <person name="Jarju S."/>
            <person name="Secka A."/>
            <person name="Antonio M."/>
            <person name="Oren A."/>
            <person name="Chaudhuri R."/>
            <person name="La Ragione R.M."/>
            <person name="Hildebrand F."/>
            <person name="Pallen M.J."/>
        </authorList>
    </citation>
    <scope>NUCLEOTIDE SEQUENCE [LARGE SCALE GENOMIC DNA]</scope>
    <source>
        <strain evidence="5 6">Sa1BUA2</strain>
    </source>
</reference>
<dbReference type="PANTHER" id="PTHR43479:SF11">
    <property type="entry name" value="ACREF_ENVCD OPERON REPRESSOR-RELATED"/>
    <property type="match status" value="1"/>
</dbReference>
<dbReference type="EMBL" id="JACSPV010000017">
    <property type="protein sequence ID" value="MBD8005680.1"/>
    <property type="molecule type" value="Genomic_DNA"/>
</dbReference>
<proteinExistence type="predicted"/>
<feature type="DNA-binding region" description="H-T-H motif" evidence="3">
    <location>
        <begin position="72"/>
        <end position="91"/>
    </location>
</feature>
<keyword evidence="6" id="KW-1185">Reference proteome</keyword>
<dbReference type="RefSeq" id="WP_191812859.1">
    <property type="nucleotide sequence ID" value="NZ_JACSPV010000017.1"/>
</dbReference>
<dbReference type="InterPro" id="IPR001647">
    <property type="entry name" value="HTH_TetR"/>
</dbReference>
<organism evidence="5 6">
    <name type="scientific">Bacillus norwichensis</name>
    <dbReference type="NCBI Taxonomy" id="2762217"/>
    <lineage>
        <taxon>Bacteria</taxon>
        <taxon>Bacillati</taxon>
        <taxon>Bacillota</taxon>
        <taxon>Bacilli</taxon>
        <taxon>Bacillales</taxon>
        <taxon>Bacillaceae</taxon>
        <taxon>Bacillus</taxon>
    </lineage>
</organism>
<dbReference type="Gene3D" id="1.10.10.60">
    <property type="entry name" value="Homeodomain-like"/>
    <property type="match status" value="1"/>
</dbReference>
<comment type="caution">
    <text evidence="5">The sequence shown here is derived from an EMBL/GenBank/DDBJ whole genome shotgun (WGS) entry which is preliminary data.</text>
</comment>
<dbReference type="SUPFAM" id="SSF48498">
    <property type="entry name" value="Tetracyclin repressor-like, C-terminal domain"/>
    <property type="match status" value="1"/>
</dbReference>
<evidence type="ECO:0000313" key="6">
    <source>
        <dbReference type="Proteomes" id="UP000648182"/>
    </source>
</evidence>
<dbReference type="PANTHER" id="PTHR43479">
    <property type="entry name" value="ACREF/ENVCD OPERON REPRESSOR-RELATED"/>
    <property type="match status" value="1"/>
</dbReference>
<dbReference type="InterPro" id="IPR009057">
    <property type="entry name" value="Homeodomain-like_sf"/>
</dbReference>
<evidence type="ECO:0000259" key="4">
    <source>
        <dbReference type="PROSITE" id="PS50977"/>
    </source>
</evidence>
<evidence type="ECO:0000256" key="3">
    <source>
        <dbReference type="PROSITE-ProRule" id="PRU00335"/>
    </source>
</evidence>
<dbReference type="InterPro" id="IPR023772">
    <property type="entry name" value="DNA-bd_HTH_TetR-type_CS"/>
</dbReference>